<name>A0A915JRG1_ROMCU</name>
<sequence>MQISVYRRLMGKNPAIILIVVVILMFVGIFQEKHSLVLPHLIYQIIGIVCLVIMAVTFVVLLSIGFIAVGSSQGQDKGEALGVLGSVAVVLTVIFAVYAAFELWWFFVILKLYKYLKAKNEVKISGSHVVQYANPTAMQSYSG</sequence>
<keyword evidence="6" id="KW-1185">Reference proteome</keyword>
<evidence type="ECO:0000313" key="7">
    <source>
        <dbReference type="WBParaSite" id="nRc.2.0.1.t28865-RA"/>
    </source>
</evidence>
<comment type="subcellular location">
    <subcellularLocation>
        <location evidence="1">Endomembrane system</location>
        <topology evidence="1">Multi-pass membrane protein</topology>
    </subcellularLocation>
</comment>
<keyword evidence="2 5" id="KW-0812">Transmembrane</keyword>
<dbReference type="InterPro" id="IPR051115">
    <property type="entry name" value="LAPTM_transporter"/>
</dbReference>
<accession>A0A915JRG1</accession>
<dbReference type="AlphaFoldDB" id="A0A915JRG1"/>
<keyword evidence="4 5" id="KW-0472">Membrane</keyword>
<dbReference type="Proteomes" id="UP000887565">
    <property type="component" value="Unplaced"/>
</dbReference>
<evidence type="ECO:0000256" key="3">
    <source>
        <dbReference type="ARBA" id="ARBA00022989"/>
    </source>
</evidence>
<evidence type="ECO:0000256" key="2">
    <source>
        <dbReference type="ARBA" id="ARBA00022692"/>
    </source>
</evidence>
<evidence type="ECO:0000256" key="4">
    <source>
        <dbReference type="ARBA" id="ARBA00023136"/>
    </source>
</evidence>
<protein>
    <submittedName>
        <fullName evidence="7">Uncharacterized protein</fullName>
    </submittedName>
</protein>
<feature type="transmembrane region" description="Helical" evidence="5">
    <location>
        <begin position="12"/>
        <end position="30"/>
    </location>
</feature>
<keyword evidence="3 5" id="KW-1133">Transmembrane helix</keyword>
<dbReference type="GO" id="GO:0005765">
    <property type="term" value="C:lysosomal membrane"/>
    <property type="evidence" value="ECO:0007669"/>
    <property type="project" value="TreeGrafter"/>
</dbReference>
<feature type="transmembrane region" description="Helical" evidence="5">
    <location>
        <begin position="42"/>
        <end position="69"/>
    </location>
</feature>
<organism evidence="6 7">
    <name type="scientific">Romanomermis culicivorax</name>
    <name type="common">Nematode worm</name>
    <dbReference type="NCBI Taxonomy" id="13658"/>
    <lineage>
        <taxon>Eukaryota</taxon>
        <taxon>Metazoa</taxon>
        <taxon>Ecdysozoa</taxon>
        <taxon>Nematoda</taxon>
        <taxon>Enoplea</taxon>
        <taxon>Dorylaimia</taxon>
        <taxon>Mermithida</taxon>
        <taxon>Mermithoidea</taxon>
        <taxon>Mermithidae</taxon>
        <taxon>Romanomermis</taxon>
    </lineage>
</organism>
<proteinExistence type="predicted"/>
<dbReference type="PANTHER" id="PTHR12479:SF11">
    <property type="entry name" value="PROTEIN CBG14497"/>
    <property type="match status" value="1"/>
</dbReference>
<evidence type="ECO:0000313" key="6">
    <source>
        <dbReference type="Proteomes" id="UP000887565"/>
    </source>
</evidence>
<dbReference type="GO" id="GO:0012505">
    <property type="term" value="C:endomembrane system"/>
    <property type="evidence" value="ECO:0007669"/>
    <property type="project" value="UniProtKB-SubCell"/>
</dbReference>
<feature type="transmembrane region" description="Helical" evidence="5">
    <location>
        <begin position="81"/>
        <end position="107"/>
    </location>
</feature>
<dbReference type="PANTHER" id="PTHR12479">
    <property type="entry name" value="LYSOSOMAL-ASSOCIATED TRANSMEMBRANE PROTEIN"/>
    <property type="match status" value="1"/>
</dbReference>
<evidence type="ECO:0000256" key="5">
    <source>
        <dbReference type="SAM" id="Phobius"/>
    </source>
</evidence>
<evidence type="ECO:0000256" key="1">
    <source>
        <dbReference type="ARBA" id="ARBA00004127"/>
    </source>
</evidence>
<reference evidence="7" key="1">
    <citation type="submission" date="2022-11" db="UniProtKB">
        <authorList>
            <consortium name="WormBaseParasite"/>
        </authorList>
    </citation>
    <scope>IDENTIFICATION</scope>
</reference>
<dbReference type="WBParaSite" id="nRc.2.0.1.t28865-RA">
    <property type="protein sequence ID" value="nRc.2.0.1.t28865-RA"/>
    <property type="gene ID" value="nRc.2.0.1.g28865"/>
</dbReference>